<evidence type="ECO:0000313" key="1">
    <source>
        <dbReference type="EMBL" id="RUT00073.1"/>
    </source>
</evidence>
<keyword evidence="2" id="KW-1185">Reference proteome</keyword>
<name>A0A433V1V5_ANAVA</name>
<proteinExistence type="predicted"/>
<sequence length="124" mass="14286">MNEHSLSPDDLPPSQVTYLDEMLIRNLEEVIGKHFYTNCGRIVQVLLSNCQWCIKTNSRALILIIICPDREMYWHILNAIPDVAKKLKQFSQGAIIRLCPPIDKGTSWEISVREISTYRGWLNG</sequence>
<dbReference type="EMBL" id="RSCM01000001">
    <property type="protein sequence ID" value="RUT00073.1"/>
    <property type="molecule type" value="Genomic_DNA"/>
</dbReference>
<dbReference type="OrthoDB" id="531116at2"/>
<gene>
    <name evidence="1" type="ORF">DSM107003_06560</name>
</gene>
<comment type="caution">
    <text evidence="1">The sequence shown here is derived from an EMBL/GenBank/DDBJ whole genome shotgun (WGS) entry which is preliminary data.</text>
</comment>
<dbReference type="AlphaFoldDB" id="A0A433V1V5"/>
<dbReference type="RefSeq" id="WP_127052203.1">
    <property type="nucleotide sequence ID" value="NZ_RSCM01000001.1"/>
</dbReference>
<organism evidence="1 2">
    <name type="scientific">Trichormus variabilis SAG 1403-4b</name>
    <dbReference type="NCBI Taxonomy" id="447716"/>
    <lineage>
        <taxon>Bacteria</taxon>
        <taxon>Bacillati</taxon>
        <taxon>Cyanobacteriota</taxon>
        <taxon>Cyanophyceae</taxon>
        <taxon>Nostocales</taxon>
        <taxon>Nostocaceae</taxon>
        <taxon>Trichormus</taxon>
    </lineage>
</organism>
<reference evidence="1 2" key="1">
    <citation type="journal article" date="2019" name="Genome Biol. Evol.">
        <title>Day and night: Metabolic profiles and evolutionary relationships of six axenic non-marine cyanobacteria.</title>
        <authorList>
            <person name="Will S.E."/>
            <person name="Henke P."/>
            <person name="Boedeker C."/>
            <person name="Huang S."/>
            <person name="Brinkmann H."/>
            <person name="Rohde M."/>
            <person name="Jarek M."/>
            <person name="Friedl T."/>
            <person name="Seufert S."/>
            <person name="Schumacher M."/>
            <person name="Overmann J."/>
            <person name="Neumann-Schaal M."/>
            <person name="Petersen J."/>
        </authorList>
    </citation>
    <scope>NUCLEOTIDE SEQUENCE [LARGE SCALE GENOMIC DNA]</scope>
    <source>
        <strain evidence="1 2">SAG 1403-4b</strain>
    </source>
</reference>
<dbReference type="Proteomes" id="UP000276103">
    <property type="component" value="Unassembled WGS sequence"/>
</dbReference>
<accession>A0A433V1V5</accession>
<protein>
    <submittedName>
        <fullName evidence="1">Uncharacterized protein</fullName>
    </submittedName>
</protein>
<evidence type="ECO:0000313" key="2">
    <source>
        <dbReference type="Proteomes" id="UP000276103"/>
    </source>
</evidence>